<organism evidence="2 3">
    <name type="scientific">Punica granatum</name>
    <name type="common">Pomegranate</name>
    <dbReference type="NCBI Taxonomy" id="22663"/>
    <lineage>
        <taxon>Eukaryota</taxon>
        <taxon>Viridiplantae</taxon>
        <taxon>Streptophyta</taxon>
        <taxon>Embryophyta</taxon>
        <taxon>Tracheophyta</taxon>
        <taxon>Spermatophyta</taxon>
        <taxon>Magnoliopsida</taxon>
        <taxon>eudicotyledons</taxon>
        <taxon>Gunneridae</taxon>
        <taxon>Pentapetalae</taxon>
        <taxon>rosids</taxon>
        <taxon>malvids</taxon>
        <taxon>Myrtales</taxon>
        <taxon>Lythraceae</taxon>
        <taxon>Punica</taxon>
    </lineage>
</organism>
<dbReference type="GO" id="GO:0007346">
    <property type="term" value="P:regulation of mitotic cell cycle"/>
    <property type="evidence" value="ECO:0007669"/>
    <property type="project" value="InterPro"/>
</dbReference>
<comment type="caution">
    <text evidence="2">The sequence shown here is derived from an EMBL/GenBank/DDBJ whole genome shotgun (WGS) entry which is preliminary data.</text>
</comment>
<dbReference type="AlphaFoldDB" id="A0A218WAA9"/>
<dbReference type="PANTHER" id="PTHR35125:SF1">
    <property type="entry name" value="PROTEIN PATRONUS 2"/>
    <property type="match status" value="1"/>
</dbReference>
<dbReference type="Proteomes" id="UP000197138">
    <property type="component" value="Unassembled WGS sequence"/>
</dbReference>
<dbReference type="PANTHER" id="PTHR35125">
    <property type="entry name" value="NEURON NAVIGATOR 1-LIKE-RELATED"/>
    <property type="match status" value="1"/>
</dbReference>
<feature type="region of interest" description="Disordered" evidence="1">
    <location>
        <begin position="149"/>
        <end position="171"/>
    </location>
</feature>
<feature type="compositionally biased region" description="Basic and acidic residues" evidence="1">
    <location>
        <begin position="162"/>
        <end position="171"/>
    </location>
</feature>
<name>A0A218WAA9_PUNGR</name>
<evidence type="ECO:0000256" key="1">
    <source>
        <dbReference type="SAM" id="MobiDB-lite"/>
    </source>
</evidence>
<evidence type="ECO:0000313" key="2">
    <source>
        <dbReference type="EMBL" id="OWM69151.1"/>
    </source>
</evidence>
<reference evidence="3" key="1">
    <citation type="journal article" date="2017" name="Plant J.">
        <title>The pomegranate (Punica granatum L.) genome and the genomics of punicalagin biosynthesis.</title>
        <authorList>
            <person name="Qin G."/>
            <person name="Xu C."/>
            <person name="Ming R."/>
            <person name="Tang H."/>
            <person name="Guyot R."/>
            <person name="Kramer E.M."/>
            <person name="Hu Y."/>
            <person name="Yi X."/>
            <person name="Qi Y."/>
            <person name="Xu X."/>
            <person name="Gao Z."/>
            <person name="Pan H."/>
            <person name="Jian J."/>
            <person name="Tian Y."/>
            <person name="Yue Z."/>
            <person name="Xu Y."/>
        </authorList>
    </citation>
    <scope>NUCLEOTIDE SEQUENCE [LARGE SCALE GENOMIC DNA]</scope>
    <source>
        <strain evidence="3">cv. Dabenzi</strain>
    </source>
</reference>
<proteinExistence type="predicted"/>
<protein>
    <submittedName>
        <fullName evidence="2">Uncharacterized protein</fullName>
    </submittedName>
</protein>
<sequence length="294" mass="33243">MILTCCNVVASLYKSFISVLQRFQKSRFGLIEEKLMAGRVALGQRILQDENMNVKAKSTIPLLDLITPFYLYELEVRVLPDSKRQKKRCFVILYLGSRSLIVDDDNVLLLTICSSCVETAVGVGGQSRSLKTAPKNGGVRLGSRRALNDITNKSSSSSNELLPKKKDARKEESIVAEQREFNAAEERFLHDHSKCIKAQRAALNAFNLDLVLPGFDSESKMDHSNSEQAKAQVDIDSPRCYPEPVELPMSEFSYWNYDPTQWDSPPCSPIHSVSPFIWQFDEEVEFVLKQENDV</sequence>
<gene>
    <name evidence="2" type="ORF">CDL15_Pgr025338</name>
</gene>
<dbReference type="EMBL" id="MTKT01004939">
    <property type="protein sequence ID" value="OWM69151.1"/>
    <property type="molecule type" value="Genomic_DNA"/>
</dbReference>
<dbReference type="InterPro" id="IPR039326">
    <property type="entry name" value="Patronus"/>
</dbReference>
<evidence type="ECO:0000313" key="3">
    <source>
        <dbReference type="Proteomes" id="UP000197138"/>
    </source>
</evidence>
<accession>A0A218WAA9</accession>
<feature type="compositionally biased region" description="Polar residues" evidence="1">
    <location>
        <begin position="149"/>
        <end position="160"/>
    </location>
</feature>